<sequence length="483" mass="57355">MEDSNSFNRDEIAEEINSILKQARDQSRYSKNQRVTFNVSNTKSINEKPQTSSSLSSKSVVRLMKENEKFSESQMDLELKLKDFKAKLKSMNGQDNLKKSKKKPKMKLRKVTYKLKKPVPAYDPQQPEFPELEEADRPILINYFKEIANNFHNEKRRNRQLNESLKTYLLNRKIKKAFEDDSDGQDDAYYQKYYQNLEKIHGLRQEIKTMKEAYDVEKMVNSKKKEELIEMKNACLQDFQATVYSKAQEVQTTHPISEKSIKKHLNTFFNFYDEVSKLRMANFKTQQLIAKYVDKERDIEEIGDGLTLFDYENTKTKLQIVTSNIDAKNKILEKMRMRIKKDTKDDQKYTQNLKELDTNLQEVNETLHNLKEENAKLFNESRKLKSLEKQLESKLNDIYIKGQLLSERSLMIDYDKMDEKLNEKKDEVAILKDENQKLDKKLRKYEEELKILEKKKAEKVEKNVEPLSLYEERVALFRKTRTS</sequence>
<evidence type="ECO:0000313" key="4">
    <source>
        <dbReference type="EMBL" id="CAG9802930.1"/>
    </source>
</evidence>
<keyword evidence="1" id="KW-0175">Coiled coil</keyword>
<gene>
    <name evidence="4" type="ORF">CHIRRI_LOCUS5835</name>
</gene>
<dbReference type="Proteomes" id="UP001153620">
    <property type="component" value="Chromosome 2"/>
</dbReference>
<reference evidence="4" key="2">
    <citation type="submission" date="2022-10" db="EMBL/GenBank/DDBJ databases">
        <authorList>
            <consortium name="ENA_rothamsted_submissions"/>
            <consortium name="culmorum"/>
            <person name="King R."/>
        </authorList>
    </citation>
    <scope>NUCLEOTIDE SEQUENCE</scope>
</reference>
<feature type="region of interest" description="Disordered" evidence="2">
    <location>
        <begin position="22"/>
        <end position="59"/>
    </location>
</feature>
<dbReference type="AlphaFoldDB" id="A0A9N9RUW6"/>
<feature type="domain" description="CCDC113/CCDC96 coiled-coil" evidence="3">
    <location>
        <begin position="273"/>
        <end position="443"/>
    </location>
</feature>
<reference evidence="4" key="1">
    <citation type="submission" date="2022-01" db="EMBL/GenBank/DDBJ databases">
        <authorList>
            <person name="King R."/>
        </authorList>
    </citation>
    <scope>NUCLEOTIDE SEQUENCE</scope>
</reference>
<keyword evidence="5" id="KW-1185">Reference proteome</keyword>
<dbReference type="Pfam" id="PF13870">
    <property type="entry name" value="CCDC113_CCDC96_CC"/>
    <property type="match status" value="1"/>
</dbReference>
<organism evidence="4 5">
    <name type="scientific">Chironomus riparius</name>
    <dbReference type="NCBI Taxonomy" id="315576"/>
    <lineage>
        <taxon>Eukaryota</taxon>
        <taxon>Metazoa</taxon>
        <taxon>Ecdysozoa</taxon>
        <taxon>Arthropoda</taxon>
        <taxon>Hexapoda</taxon>
        <taxon>Insecta</taxon>
        <taxon>Pterygota</taxon>
        <taxon>Neoptera</taxon>
        <taxon>Endopterygota</taxon>
        <taxon>Diptera</taxon>
        <taxon>Nematocera</taxon>
        <taxon>Chironomoidea</taxon>
        <taxon>Chironomidae</taxon>
        <taxon>Chironominae</taxon>
        <taxon>Chironomus</taxon>
    </lineage>
</organism>
<feature type="compositionally biased region" description="Polar residues" evidence="2">
    <location>
        <begin position="29"/>
        <end position="51"/>
    </location>
</feature>
<evidence type="ECO:0000259" key="3">
    <source>
        <dbReference type="Pfam" id="PF13870"/>
    </source>
</evidence>
<name>A0A9N9RUW6_9DIPT</name>
<evidence type="ECO:0000256" key="2">
    <source>
        <dbReference type="SAM" id="MobiDB-lite"/>
    </source>
</evidence>
<feature type="coiled-coil region" evidence="1">
    <location>
        <begin position="346"/>
        <end position="462"/>
    </location>
</feature>
<evidence type="ECO:0000256" key="1">
    <source>
        <dbReference type="SAM" id="Coils"/>
    </source>
</evidence>
<evidence type="ECO:0000313" key="5">
    <source>
        <dbReference type="Proteomes" id="UP001153620"/>
    </source>
</evidence>
<proteinExistence type="predicted"/>
<dbReference type="EMBL" id="OU895878">
    <property type="protein sequence ID" value="CAG9802930.1"/>
    <property type="molecule type" value="Genomic_DNA"/>
</dbReference>
<accession>A0A9N9RUW6</accession>
<dbReference type="InterPro" id="IPR025254">
    <property type="entry name" value="CCDC113/CCDC96_CC"/>
</dbReference>
<dbReference type="OrthoDB" id="10254794at2759"/>
<protein>
    <recommendedName>
        <fullName evidence="3">CCDC113/CCDC96 coiled-coil domain-containing protein</fullName>
    </recommendedName>
</protein>